<reference evidence="8 9" key="1">
    <citation type="submission" date="2015-09" db="EMBL/GenBank/DDBJ databases">
        <authorList>
            <consortium name="Pathogen Informatics"/>
        </authorList>
    </citation>
    <scope>NUCLEOTIDE SEQUENCE [LARGE SCALE GENOMIC DNA]</scope>
    <source>
        <strain evidence="8 9">2789STDY5608887</strain>
    </source>
</reference>
<dbReference type="GO" id="GO:0008881">
    <property type="term" value="F:glutamate racemase activity"/>
    <property type="evidence" value="ECO:0007669"/>
    <property type="project" value="UniProtKB-UniRule"/>
</dbReference>
<organism evidence="8 9">
    <name type="scientific">Roseburia inulinivorans</name>
    <dbReference type="NCBI Taxonomy" id="360807"/>
    <lineage>
        <taxon>Bacteria</taxon>
        <taxon>Bacillati</taxon>
        <taxon>Bacillota</taxon>
        <taxon>Clostridia</taxon>
        <taxon>Lachnospirales</taxon>
        <taxon>Lachnospiraceae</taxon>
        <taxon>Roseburia</taxon>
    </lineage>
</organism>
<dbReference type="HAMAP" id="MF_00258">
    <property type="entry name" value="Glu_racemase"/>
    <property type="match status" value="1"/>
</dbReference>
<keyword evidence="4 7" id="KW-0573">Peptidoglycan synthesis</keyword>
<comment type="pathway">
    <text evidence="7">Cell wall biogenesis; peptidoglycan biosynthesis.</text>
</comment>
<dbReference type="InterPro" id="IPR004391">
    <property type="entry name" value="Glu_race"/>
</dbReference>
<feature type="binding site" evidence="7">
    <location>
        <begin position="44"/>
        <end position="45"/>
    </location>
    <ligand>
        <name>substrate</name>
    </ligand>
</feature>
<evidence type="ECO:0000313" key="9">
    <source>
        <dbReference type="Proteomes" id="UP000095453"/>
    </source>
</evidence>
<name>A0A173VKW3_9FIRM</name>
<dbReference type="InterPro" id="IPR001920">
    <property type="entry name" value="Asp/Glu_race"/>
</dbReference>
<dbReference type="GO" id="GO:0009252">
    <property type="term" value="P:peptidoglycan biosynthetic process"/>
    <property type="evidence" value="ECO:0007669"/>
    <property type="project" value="UniProtKB-UniRule"/>
</dbReference>
<accession>A0A173VKW3</accession>
<feature type="active site" description="Proton donor/acceptor" evidence="7">
    <location>
        <position position="187"/>
    </location>
</feature>
<keyword evidence="5 7" id="KW-0413">Isomerase</keyword>
<dbReference type="UniPathway" id="UPA00219"/>
<dbReference type="InterPro" id="IPR018187">
    <property type="entry name" value="Asp/Glu_racemase_AS_1"/>
</dbReference>
<dbReference type="Pfam" id="PF01177">
    <property type="entry name" value="Asp_Glu_race"/>
    <property type="match status" value="1"/>
</dbReference>
<evidence type="ECO:0000256" key="2">
    <source>
        <dbReference type="ARBA" id="ARBA00013090"/>
    </source>
</evidence>
<feature type="binding site" evidence="7">
    <location>
        <begin position="188"/>
        <end position="189"/>
    </location>
    <ligand>
        <name>substrate</name>
    </ligand>
</feature>
<sequence>MDEVQRPIGVFDSGVGGISVLRELVALMPNENFIFYGDSKNAPYGTKTLEEVRKLTLADAEYLMTQNVKALVVACNTATSAAIHILREKYQKEIPVIGIEPALKPAVSVKENPRVLVMATPMTLRETKFHNLMQKFQDQAEIISLPCPGLVEFVERGELSGEALEHFLKNLFAPYQERKVDAVVLGCTHYPLVRKTIQKVLGSGVAVFDGGAGTARETLHKLKEYGLVSDAVTPGTVQFYNSAEDQAMIELSKYLLEQRKM</sequence>
<dbReference type="EC" id="5.1.1.3" evidence="2 7"/>
<dbReference type="AlphaFoldDB" id="A0A173VKW3"/>
<dbReference type="GO" id="GO:0071555">
    <property type="term" value="P:cell wall organization"/>
    <property type="evidence" value="ECO:0007669"/>
    <property type="project" value="UniProtKB-KW"/>
</dbReference>
<dbReference type="EMBL" id="CYXX01000033">
    <property type="protein sequence ID" value="CUN28089.1"/>
    <property type="molecule type" value="Genomic_DNA"/>
</dbReference>
<dbReference type="NCBIfam" id="TIGR00067">
    <property type="entry name" value="glut_race"/>
    <property type="match status" value="1"/>
</dbReference>
<evidence type="ECO:0000256" key="6">
    <source>
        <dbReference type="ARBA" id="ARBA00023316"/>
    </source>
</evidence>
<comment type="catalytic activity">
    <reaction evidence="1 7">
        <text>L-glutamate = D-glutamate</text>
        <dbReference type="Rhea" id="RHEA:12813"/>
        <dbReference type="ChEBI" id="CHEBI:29985"/>
        <dbReference type="ChEBI" id="CHEBI:29986"/>
        <dbReference type="EC" id="5.1.1.3"/>
    </reaction>
</comment>
<evidence type="ECO:0000256" key="7">
    <source>
        <dbReference type="HAMAP-Rule" id="MF_00258"/>
    </source>
</evidence>
<evidence type="ECO:0000313" key="8">
    <source>
        <dbReference type="EMBL" id="CUN28089.1"/>
    </source>
</evidence>
<dbReference type="SUPFAM" id="SSF53681">
    <property type="entry name" value="Aspartate/glutamate racemase"/>
    <property type="match status" value="2"/>
</dbReference>
<evidence type="ECO:0000256" key="1">
    <source>
        <dbReference type="ARBA" id="ARBA00001602"/>
    </source>
</evidence>
<keyword evidence="3 7" id="KW-0133">Cell shape</keyword>
<evidence type="ECO:0000256" key="4">
    <source>
        <dbReference type="ARBA" id="ARBA00022984"/>
    </source>
</evidence>
<proteinExistence type="inferred from homology"/>
<dbReference type="PANTHER" id="PTHR21198">
    <property type="entry name" value="GLUTAMATE RACEMASE"/>
    <property type="match status" value="1"/>
</dbReference>
<dbReference type="InterPro" id="IPR033134">
    <property type="entry name" value="Asp/Glu_racemase_AS_2"/>
</dbReference>
<evidence type="ECO:0000256" key="3">
    <source>
        <dbReference type="ARBA" id="ARBA00022960"/>
    </source>
</evidence>
<dbReference type="RefSeq" id="WP_055171458.1">
    <property type="nucleotide sequence ID" value="NZ_CYXX01000033.1"/>
</dbReference>
<keyword evidence="6 7" id="KW-0961">Cell wall biogenesis/degradation</keyword>
<dbReference type="FunFam" id="3.40.50.1860:FF:000001">
    <property type="entry name" value="Glutamate racemase"/>
    <property type="match status" value="1"/>
</dbReference>
<dbReference type="PANTHER" id="PTHR21198:SF3">
    <property type="entry name" value="GLUTAMATE RACEMASE"/>
    <property type="match status" value="1"/>
</dbReference>
<dbReference type="PROSITE" id="PS00923">
    <property type="entry name" value="ASP_GLU_RACEMASE_1"/>
    <property type="match status" value="1"/>
</dbReference>
<dbReference type="Gene3D" id="3.40.50.1860">
    <property type="match status" value="2"/>
</dbReference>
<comment type="similarity">
    <text evidence="7">Belongs to the aspartate/glutamate racemases family.</text>
</comment>
<dbReference type="InterPro" id="IPR015942">
    <property type="entry name" value="Asp/Glu/hydantoin_racemase"/>
</dbReference>
<dbReference type="PROSITE" id="PS00924">
    <property type="entry name" value="ASP_GLU_RACEMASE_2"/>
    <property type="match status" value="1"/>
</dbReference>
<dbReference type="Proteomes" id="UP000095453">
    <property type="component" value="Unassembled WGS sequence"/>
</dbReference>
<feature type="binding site" evidence="7">
    <location>
        <begin position="12"/>
        <end position="13"/>
    </location>
    <ligand>
        <name>substrate</name>
    </ligand>
</feature>
<comment type="function">
    <text evidence="7">Provides the (R)-glutamate required for cell wall biosynthesis.</text>
</comment>
<evidence type="ECO:0000256" key="5">
    <source>
        <dbReference type="ARBA" id="ARBA00023235"/>
    </source>
</evidence>
<gene>
    <name evidence="8" type="primary">yrpC</name>
    <name evidence="7" type="synonym">murI</name>
    <name evidence="8" type="ORF">ERS852444_03118</name>
</gene>
<feature type="active site" description="Proton donor/acceptor" evidence="7">
    <location>
        <position position="75"/>
    </location>
</feature>
<protein>
    <recommendedName>
        <fullName evidence="2 7">Glutamate racemase</fullName>
        <ecNumber evidence="2 7">5.1.1.3</ecNumber>
    </recommendedName>
</protein>
<feature type="binding site" evidence="7">
    <location>
        <begin position="76"/>
        <end position="77"/>
    </location>
    <ligand>
        <name>substrate</name>
    </ligand>
</feature>
<dbReference type="GO" id="GO:0008360">
    <property type="term" value="P:regulation of cell shape"/>
    <property type="evidence" value="ECO:0007669"/>
    <property type="project" value="UniProtKB-KW"/>
</dbReference>